<dbReference type="AlphaFoldDB" id="A0A3Q7I9F3"/>
<dbReference type="EnsemblPlants" id="Solyc09g090877.1.1">
    <property type="protein sequence ID" value="Solyc09g090877.1.1"/>
    <property type="gene ID" value="Solyc09g090877.1"/>
</dbReference>
<sequence>MMECRPIDTPMDPNVKLLPGQGEPRSNPERYRRLVGKLNYLTDQLPVKDYSLMIKAMSISLDILTLIEQDQPLTDVRQNVVARSSAESEYRAMATTTCELVDLDYGRHAEFHMFNS</sequence>
<keyword evidence="3" id="KW-1185">Reference proteome</keyword>
<proteinExistence type="predicted"/>
<feature type="region of interest" description="Disordered" evidence="1">
    <location>
        <begin position="1"/>
        <end position="28"/>
    </location>
</feature>
<dbReference type="PANTHER" id="PTHR11439">
    <property type="entry name" value="GAG-POL-RELATED RETROTRANSPOSON"/>
    <property type="match status" value="1"/>
</dbReference>
<organism evidence="2">
    <name type="scientific">Solanum lycopersicum</name>
    <name type="common">Tomato</name>
    <name type="synonym">Lycopersicon esculentum</name>
    <dbReference type="NCBI Taxonomy" id="4081"/>
    <lineage>
        <taxon>Eukaryota</taxon>
        <taxon>Viridiplantae</taxon>
        <taxon>Streptophyta</taxon>
        <taxon>Embryophyta</taxon>
        <taxon>Tracheophyta</taxon>
        <taxon>Spermatophyta</taxon>
        <taxon>Magnoliopsida</taxon>
        <taxon>eudicotyledons</taxon>
        <taxon>Gunneridae</taxon>
        <taxon>Pentapetalae</taxon>
        <taxon>asterids</taxon>
        <taxon>lamiids</taxon>
        <taxon>Solanales</taxon>
        <taxon>Solanaceae</taxon>
        <taxon>Solanoideae</taxon>
        <taxon>Solaneae</taxon>
        <taxon>Solanum</taxon>
        <taxon>Solanum subgen. Lycopersicon</taxon>
    </lineage>
</organism>
<evidence type="ECO:0000313" key="3">
    <source>
        <dbReference type="Proteomes" id="UP000004994"/>
    </source>
</evidence>
<evidence type="ECO:0008006" key="4">
    <source>
        <dbReference type="Google" id="ProtNLM"/>
    </source>
</evidence>
<evidence type="ECO:0000256" key="1">
    <source>
        <dbReference type="SAM" id="MobiDB-lite"/>
    </source>
</evidence>
<protein>
    <recommendedName>
        <fullName evidence="4">Reverse transcriptase Ty1/copia-type domain-containing protein</fullName>
    </recommendedName>
</protein>
<dbReference type="InParanoid" id="A0A3Q7I9F3"/>
<dbReference type="PANTHER" id="PTHR11439:SF484">
    <property type="entry name" value="REVERSE TRANSCRIPTASE TY1_COPIA-TYPE DOMAIN-CONTAINING PROTEIN"/>
    <property type="match status" value="1"/>
</dbReference>
<dbReference type="Gramene" id="Solyc09g090877.1.1">
    <property type="protein sequence ID" value="Solyc09g090877.1.1"/>
    <property type="gene ID" value="Solyc09g090877.1"/>
</dbReference>
<reference evidence="2" key="2">
    <citation type="submission" date="2019-01" db="UniProtKB">
        <authorList>
            <consortium name="EnsemblPlants"/>
        </authorList>
    </citation>
    <scope>IDENTIFICATION</scope>
    <source>
        <strain evidence="2">cv. Heinz 1706</strain>
    </source>
</reference>
<name>A0A3Q7I9F3_SOLLC</name>
<reference evidence="2" key="1">
    <citation type="journal article" date="2012" name="Nature">
        <title>The tomato genome sequence provides insights into fleshy fruit evolution.</title>
        <authorList>
            <consortium name="Tomato Genome Consortium"/>
        </authorList>
    </citation>
    <scope>NUCLEOTIDE SEQUENCE [LARGE SCALE GENOMIC DNA]</scope>
    <source>
        <strain evidence="2">cv. Heinz 1706</strain>
    </source>
</reference>
<dbReference type="Proteomes" id="UP000004994">
    <property type="component" value="Chromosome 9"/>
</dbReference>
<evidence type="ECO:0000313" key="2">
    <source>
        <dbReference type="EnsemblPlants" id="Solyc09g090877.1.1"/>
    </source>
</evidence>
<accession>A0A3Q7I9F3</accession>